<feature type="compositionally biased region" description="Basic residues" evidence="1">
    <location>
        <begin position="283"/>
        <end position="297"/>
    </location>
</feature>
<feature type="compositionally biased region" description="Polar residues" evidence="1">
    <location>
        <begin position="367"/>
        <end position="389"/>
    </location>
</feature>
<protein>
    <submittedName>
        <fullName evidence="2">Uncharacterized protein</fullName>
    </submittedName>
</protein>
<dbReference type="Proteomes" id="UP000447873">
    <property type="component" value="Unassembled WGS sequence"/>
</dbReference>
<feature type="region of interest" description="Disordered" evidence="1">
    <location>
        <begin position="1"/>
        <end position="21"/>
    </location>
</feature>
<dbReference type="AlphaFoldDB" id="A0A8H3UBN0"/>
<gene>
    <name evidence="2" type="ORF">EG328_008763</name>
</gene>
<evidence type="ECO:0000256" key="1">
    <source>
        <dbReference type="SAM" id="MobiDB-lite"/>
    </source>
</evidence>
<name>A0A8H3UBN0_VENIN</name>
<feature type="region of interest" description="Disordered" evidence="1">
    <location>
        <begin position="272"/>
        <end position="456"/>
    </location>
</feature>
<feature type="compositionally biased region" description="Polar residues" evidence="1">
    <location>
        <begin position="320"/>
        <end position="335"/>
    </location>
</feature>
<dbReference type="EMBL" id="WNWS01000500">
    <property type="protein sequence ID" value="KAE9966688.1"/>
    <property type="molecule type" value="Genomic_DNA"/>
</dbReference>
<comment type="caution">
    <text evidence="2">The sequence shown here is derived from an EMBL/GenBank/DDBJ whole genome shotgun (WGS) entry which is preliminary data.</text>
</comment>
<feature type="compositionally biased region" description="Acidic residues" evidence="1">
    <location>
        <begin position="303"/>
        <end position="315"/>
    </location>
</feature>
<sequence>MNPTAIPFTPRKTHPPHSTFSTQTTLVQTALQTVSTGKRHSRHHLPANQKVVIRISTGQTTKTITEEYPLLPLLTYSLRARRDLAHQGKATWTGATLQWIVPVRNNRDLEPGGFRLLLEFWKTLPPCGFAPDFLGRPGAGRVVMYESWIRTLGMVDMLFLHDAFLEWEPAYPLDNRRARRGIWEMLCLDGAGGILDGVVLGMLWDLFSDVDAGLVERACLKFVNGCGWGELEEETGFDCFNFTPGLRLKLARMREEKLELIALGVLPGGAVSGGSSGCSRVLGRPKRKTRRGKKKARMILGDVGDEMEVSDDGILESDALPSQSEGSYRTIPRTTSPSSPIQPGSGGEESPQFRSSPTFPDEAETPQCPSSRPQNPYTEQQGPNSLSPQSAPPALGPQLPSFVYTALGTEGLAQPPDEQQEPKGEPMQVTFPPVDWAPQRPSTETPGGRLRNCRGNRDDSSCMGVAMVSEEKAKRKAGSEKSIFKVVV</sequence>
<proteinExistence type="predicted"/>
<evidence type="ECO:0000313" key="2">
    <source>
        <dbReference type="EMBL" id="KAE9966688.1"/>
    </source>
</evidence>
<accession>A0A8H3UBN0</accession>
<organism evidence="2 3">
    <name type="scientific">Venturia inaequalis</name>
    <name type="common">Apple scab fungus</name>
    <dbReference type="NCBI Taxonomy" id="5025"/>
    <lineage>
        <taxon>Eukaryota</taxon>
        <taxon>Fungi</taxon>
        <taxon>Dikarya</taxon>
        <taxon>Ascomycota</taxon>
        <taxon>Pezizomycotina</taxon>
        <taxon>Dothideomycetes</taxon>
        <taxon>Pleosporomycetidae</taxon>
        <taxon>Venturiales</taxon>
        <taxon>Venturiaceae</taxon>
        <taxon>Venturia</taxon>
    </lineage>
</organism>
<evidence type="ECO:0000313" key="3">
    <source>
        <dbReference type="Proteomes" id="UP000447873"/>
    </source>
</evidence>
<reference evidence="2 3" key="1">
    <citation type="submission" date="2018-12" db="EMBL/GenBank/DDBJ databases">
        <title>Venturia inaequalis Genome Resource.</title>
        <authorList>
            <person name="Lichtner F.J."/>
        </authorList>
    </citation>
    <scope>NUCLEOTIDE SEQUENCE [LARGE SCALE GENOMIC DNA]</scope>
    <source>
        <strain evidence="2 3">120213</strain>
    </source>
</reference>